<dbReference type="EMBL" id="CAKMRJ010002898">
    <property type="protein sequence ID" value="CAH1429578.1"/>
    <property type="molecule type" value="Genomic_DNA"/>
</dbReference>
<feature type="domain" description="Zinc-finger" evidence="11">
    <location>
        <begin position="168"/>
        <end position="264"/>
    </location>
</feature>
<evidence type="ECO:0000256" key="2">
    <source>
        <dbReference type="ARBA" id="ARBA00004496"/>
    </source>
</evidence>
<feature type="compositionally biased region" description="Basic and acidic residues" evidence="10">
    <location>
        <begin position="419"/>
        <end position="445"/>
    </location>
</feature>
<evidence type="ECO:0000256" key="1">
    <source>
        <dbReference type="ARBA" id="ARBA00004123"/>
    </source>
</evidence>
<sequence length="506" mass="57062">MVTMSDTATQPLDTSTPVAVTPNTQTMNYSDSTPKLSSDYEKCREQRIKENLERMQKLGIHDLSLKLKSMKPNTHRRNNKPYKTPNRCISPFPSSVPSRRSSRLQNTPTVSYTEVDLSKKAKDDTNLWMGEHKRPEVYTEEHEKLLGDTKTEWTLFVDGYGKDGKKIYDQVRGKTCHQCRQKTLGYRTHCIKCNLVQGQFCGDCLYMRYGENVLEAMLNPNWICPVCRGICNCSLCRQAKGWAPTGVLYRKISSLGYKSVAHYLIQTHRADSNSEKNEKTENSVCAKRSLPFSKEDVEAQKVIEIQSSDESGGKNVKLESGQKVSEHKNPELEIESGNGIATNEGIKDKEPPELKLSDEGLSPESECKIPENTIPEMECKIPETGKGENKNTNPESECKLPEKGVDEGGDKNMNTNPESEYKILETGKDENKNTNSELEYKIQEREVDEGEDGNKQTLNMSKGNKADNEGKIVITPETKPGSGKKRQMVMVENSIAGRLRSRRRCI</sequence>
<evidence type="ECO:0000256" key="10">
    <source>
        <dbReference type="SAM" id="MobiDB-lite"/>
    </source>
</evidence>
<feature type="compositionally biased region" description="Low complexity" evidence="10">
    <location>
        <begin position="90"/>
        <end position="99"/>
    </location>
</feature>
<evidence type="ECO:0000256" key="9">
    <source>
        <dbReference type="ARBA" id="ARBA00023242"/>
    </source>
</evidence>
<keyword evidence="3" id="KW-0963">Cytoplasm</keyword>
<accession>A0AAU9MNY6</accession>
<keyword evidence="13" id="KW-1185">Reference proteome</keyword>
<feature type="compositionally biased region" description="Basic and acidic residues" evidence="10">
    <location>
        <begin position="396"/>
        <end position="410"/>
    </location>
</feature>
<evidence type="ECO:0000256" key="4">
    <source>
        <dbReference type="ARBA" id="ARBA00022499"/>
    </source>
</evidence>
<comment type="subcellular location">
    <subcellularLocation>
        <location evidence="2">Cytoplasm</location>
    </subcellularLocation>
    <subcellularLocation>
        <location evidence="1">Nucleus</location>
    </subcellularLocation>
</comment>
<feature type="region of interest" description="Disordered" evidence="10">
    <location>
        <begin position="1"/>
        <end position="40"/>
    </location>
</feature>
<feature type="compositionally biased region" description="Basic and acidic residues" evidence="10">
    <location>
        <begin position="377"/>
        <end position="389"/>
    </location>
</feature>
<evidence type="ECO:0000256" key="8">
    <source>
        <dbReference type="ARBA" id="ARBA00023163"/>
    </source>
</evidence>
<evidence type="ECO:0000259" key="11">
    <source>
        <dbReference type="Pfam" id="PF10497"/>
    </source>
</evidence>
<keyword evidence="6" id="KW-0832">Ubl conjugation</keyword>
<dbReference type="InterPro" id="IPR018866">
    <property type="entry name" value="Znf-4CXXC_R1"/>
</dbReference>
<dbReference type="PANTHER" id="PTHR31169:SF23">
    <property type="entry name" value="OS03G0572250 PROTEIN"/>
    <property type="match status" value="1"/>
</dbReference>
<dbReference type="GO" id="GO:0006355">
    <property type="term" value="P:regulation of DNA-templated transcription"/>
    <property type="evidence" value="ECO:0007669"/>
    <property type="project" value="InterPro"/>
</dbReference>
<comment type="caution">
    <text evidence="12">The sequence shown here is derived from an EMBL/GenBank/DDBJ whole genome shotgun (WGS) entry which is preliminary data.</text>
</comment>
<feature type="region of interest" description="Disordered" evidence="10">
    <location>
        <begin position="63"/>
        <end position="109"/>
    </location>
</feature>
<evidence type="ECO:0000256" key="3">
    <source>
        <dbReference type="ARBA" id="ARBA00022490"/>
    </source>
</evidence>
<reference evidence="12 13" key="1">
    <citation type="submission" date="2022-01" db="EMBL/GenBank/DDBJ databases">
        <authorList>
            <person name="Xiong W."/>
            <person name="Schranz E."/>
        </authorList>
    </citation>
    <scope>NUCLEOTIDE SEQUENCE [LARGE SCALE GENOMIC DNA]</scope>
</reference>
<dbReference type="Pfam" id="PF10497">
    <property type="entry name" value="zf-4CXXC_R1"/>
    <property type="match status" value="1"/>
</dbReference>
<dbReference type="GO" id="GO:0005634">
    <property type="term" value="C:nucleus"/>
    <property type="evidence" value="ECO:0007669"/>
    <property type="project" value="UniProtKB-SubCell"/>
</dbReference>
<dbReference type="AlphaFoldDB" id="A0AAU9MNY6"/>
<evidence type="ECO:0000313" key="13">
    <source>
        <dbReference type="Proteomes" id="UP001157418"/>
    </source>
</evidence>
<evidence type="ECO:0000256" key="7">
    <source>
        <dbReference type="ARBA" id="ARBA00023015"/>
    </source>
</evidence>
<keyword evidence="5" id="KW-0597">Phosphoprotein</keyword>
<keyword evidence="7" id="KW-0805">Transcription regulation</keyword>
<evidence type="ECO:0000256" key="6">
    <source>
        <dbReference type="ARBA" id="ARBA00022843"/>
    </source>
</evidence>
<dbReference type="GO" id="GO:0005737">
    <property type="term" value="C:cytoplasm"/>
    <property type="evidence" value="ECO:0007669"/>
    <property type="project" value="UniProtKB-SubCell"/>
</dbReference>
<dbReference type="InterPro" id="IPR040221">
    <property type="entry name" value="CDCA7/CDA7L"/>
</dbReference>
<feature type="region of interest" description="Disordered" evidence="10">
    <location>
        <begin position="307"/>
        <end position="486"/>
    </location>
</feature>
<feature type="compositionally biased region" description="Polar residues" evidence="10">
    <location>
        <begin position="1"/>
        <end position="36"/>
    </location>
</feature>
<evidence type="ECO:0000256" key="5">
    <source>
        <dbReference type="ARBA" id="ARBA00022553"/>
    </source>
</evidence>
<keyword evidence="4" id="KW-1017">Isopeptide bond</keyword>
<dbReference type="Proteomes" id="UP001157418">
    <property type="component" value="Unassembled WGS sequence"/>
</dbReference>
<keyword evidence="9" id="KW-0539">Nucleus</keyword>
<name>A0AAU9MNY6_9ASTR</name>
<evidence type="ECO:0000313" key="12">
    <source>
        <dbReference type="EMBL" id="CAH1429578.1"/>
    </source>
</evidence>
<gene>
    <name evidence="12" type="ORF">LVIROSA_LOCUS16430</name>
</gene>
<proteinExistence type="predicted"/>
<dbReference type="PANTHER" id="PTHR31169">
    <property type="entry name" value="OS05G0300700 PROTEIN"/>
    <property type="match status" value="1"/>
</dbReference>
<protein>
    <recommendedName>
        <fullName evidence="11">Zinc-finger domain-containing protein</fullName>
    </recommendedName>
</protein>
<organism evidence="12 13">
    <name type="scientific">Lactuca virosa</name>
    <dbReference type="NCBI Taxonomy" id="75947"/>
    <lineage>
        <taxon>Eukaryota</taxon>
        <taxon>Viridiplantae</taxon>
        <taxon>Streptophyta</taxon>
        <taxon>Embryophyta</taxon>
        <taxon>Tracheophyta</taxon>
        <taxon>Spermatophyta</taxon>
        <taxon>Magnoliopsida</taxon>
        <taxon>eudicotyledons</taxon>
        <taxon>Gunneridae</taxon>
        <taxon>Pentapetalae</taxon>
        <taxon>asterids</taxon>
        <taxon>campanulids</taxon>
        <taxon>Asterales</taxon>
        <taxon>Asteraceae</taxon>
        <taxon>Cichorioideae</taxon>
        <taxon>Cichorieae</taxon>
        <taxon>Lactucinae</taxon>
        <taxon>Lactuca</taxon>
    </lineage>
</organism>
<feature type="compositionally biased region" description="Basic and acidic residues" evidence="10">
    <location>
        <begin position="345"/>
        <end position="358"/>
    </location>
</feature>
<keyword evidence="8" id="KW-0804">Transcription</keyword>